<dbReference type="InterPro" id="IPR033060">
    <property type="entry name" value="INTS7"/>
</dbReference>
<dbReference type="EMBL" id="UXSR01005412">
    <property type="protein sequence ID" value="VDD81811.1"/>
    <property type="molecule type" value="Genomic_DNA"/>
</dbReference>
<evidence type="ECO:0000259" key="1">
    <source>
        <dbReference type="Pfam" id="PF22965"/>
    </source>
</evidence>
<proteinExistence type="predicted"/>
<reference evidence="3 4" key="1">
    <citation type="submission" date="2018-10" db="EMBL/GenBank/DDBJ databases">
        <authorList>
            <consortium name="Pathogen Informatics"/>
        </authorList>
    </citation>
    <scope>NUCLEOTIDE SEQUENCE [LARGE SCALE GENOMIC DNA]</scope>
</reference>
<gene>
    <name evidence="3" type="ORF">MCOS_LOCUS7814</name>
</gene>
<evidence type="ECO:0000313" key="4">
    <source>
        <dbReference type="Proteomes" id="UP000267029"/>
    </source>
</evidence>
<dbReference type="PANTHER" id="PTHR13322">
    <property type="entry name" value="C1ORF73 PROTEIN"/>
    <property type="match status" value="1"/>
</dbReference>
<accession>A0A3P6GQ00</accession>
<protein>
    <recommendedName>
        <fullName evidence="5">Integrator complex subunit 7</fullName>
    </recommendedName>
</protein>
<dbReference type="InterPro" id="IPR054519">
    <property type="entry name" value="INTS7_C"/>
</dbReference>
<evidence type="ECO:0000313" key="3">
    <source>
        <dbReference type="EMBL" id="VDD81811.1"/>
    </source>
</evidence>
<keyword evidence="4" id="KW-1185">Reference proteome</keyword>
<dbReference type="InterPro" id="IPR056516">
    <property type="entry name" value="INTS7_N"/>
</dbReference>
<dbReference type="GO" id="GO:0034472">
    <property type="term" value="P:snRNA 3'-end processing"/>
    <property type="evidence" value="ECO:0007669"/>
    <property type="project" value="TreeGrafter"/>
</dbReference>
<name>A0A3P6GQ00_MESCO</name>
<dbReference type="Pfam" id="PF24436">
    <property type="entry name" value="INTS7_N"/>
    <property type="match status" value="2"/>
</dbReference>
<evidence type="ECO:0008006" key="5">
    <source>
        <dbReference type="Google" id="ProtNLM"/>
    </source>
</evidence>
<dbReference type="AlphaFoldDB" id="A0A3P6GQ00"/>
<feature type="domain" description="Integrator complex subunit 7 N-terminal" evidence="2">
    <location>
        <begin position="2"/>
        <end position="43"/>
    </location>
</feature>
<dbReference type="PANTHER" id="PTHR13322:SF2">
    <property type="entry name" value="INTEGRATOR COMPLEX SUBUNIT 7"/>
    <property type="match status" value="1"/>
</dbReference>
<organism evidence="3 4">
    <name type="scientific">Mesocestoides corti</name>
    <name type="common">Flatworm</name>
    <dbReference type="NCBI Taxonomy" id="53468"/>
    <lineage>
        <taxon>Eukaryota</taxon>
        <taxon>Metazoa</taxon>
        <taxon>Spiralia</taxon>
        <taxon>Lophotrochozoa</taxon>
        <taxon>Platyhelminthes</taxon>
        <taxon>Cestoda</taxon>
        <taxon>Eucestoda</taxon>
        <taxon>Cyclophyllidea</taxon>
        <taxon>Mesocestoididae</taxon>
        <taxon>Mesocestoides</taxon>
    </lineage>
</organism>
<evidence type="ECO:0000259" key="2">
    <source>
        <dbReference type="Pfam" id="PF24436"/>
    </source>
</evidence>
<dbReference type="STRING" id="53468.A0A3P6GQ00"/>
<dbReference type="GO" id="GO:0032039">
    <property type="term" value="C:integrator complex"/>
    <property type="evidence" value="ECO:0007669"/>
    <property type="project" value="InterPro"/>
</dbReference>
<sequence length="922" mass="100651">MSSPNLGEQCKTIAEFPSIFEQFPFPVVINSIFLKIAELFREGLFGVLSRIVKDNISVHHVLMSKLESHYEVELSAAIWTAYEFASISNDFTTDIDTKLKLIPLGEYAYHDMVFLPKIELLLTHFRSASAVDVRTNLLSNLINLANKLPNQWDSAHISQLCETFLETSTTDQEKATILMVFYHLTSSVNAAELLSCANPLSKPCVSVCVEHALTGEVATSSSLLPNALSLACKISRCIGVDAIFDSESVAAMLVAAHAPAGYVGDHSGFSSSWILSDSGPPLQALRLLYSELLKFFEAFPSYVSVIGSIELFKEVRLILEKRFRNMYFLPLNGFFLIGGSPRMALLCQFLGRICENDRLAWLPEPSELLTQLRTSCNPVSPTCGFDQLLQVCVLVFRVANGLPLSKEQQHDLLECLARATDDGSGAAAASATTLDPWIVYKLACKASLHKQPRFAAELFEQLTSLVSHNEESIVLIAFLSLIEKAKIKSTFTKAITEKNISWLRGLAAFNCAHADLFDAVSDLPLGGTWVPKLISAITTASASILEAQQLVLAADGHTVHRFQTAYFEIRSVLLSCLARMCNEAFQAGAFANSGVCSRWQQLRRMNAALMKSEGDHTGKITSNDQNPLISLRSLLPLWKGLEEKVSALTQQCIDADPGTLRHLNAILDLVHLFIEILTKCGSPAELKIPEGAGLSDCSVPVSQDSFESAVAILRQLVAHSPLSASLLVNLATHLVSQSPANFPSLFFTRCQSTQVRLVLLPSTNNSDTLTLSSGASLVLRVMGVVTQSQMDGQRRPLRAVTAVKLILNLQHHQGPGGNTNECLGMQLLPVRGDFFSGEFCVDLPSMVEVCRLTVEAILLDDQQRKWKLGNEGGAMASLNVRIESVGNNSAKSVGDTRLVLQNFNLPLPMQVEGILTAATPSQ</sequence>
<dbReference type="Pfam" id="PF22965">
    <property type="entry name" value="INTS7_C"/>
    <property type="match status" value="1"/>
</dbReference>
<feature type="domain" description="Integrator complex subunit 7 C-terminal" evidence="1">
    <location>
        <begin position="756"/>
        <end position="866"/>
    </location>
</feature>
<dbReference type="Proteomes" id="UP000267029">
    <property type="component" value="Unassembled WGS sequence"/>
</dbReference>
<feature type="domain" description="Integrator complex subunit 7 N-terminal" evidence="2">
    <location>
        <begin position="44"/>
        <end position="100"/>
    </location>
</feature>
<dbReference type="OrthoDB" id="1921953at2759"/>